<reference evidence="10 11" key="1">
    <citation type="submission" date="2023-11" db="EMBL/GenBank/DDBJ databases">
        <title>Halocaridina rubra genome assembly.</title>
        <authorList>
            <person name="Smith C."/>
        </authorList>
    </citation>
    <scope>NUCLEOTIDE SEQUENCE [LARGE SCALE GENOMIC DNA]</scope>
    <source>
        <strain evidence="10">EP-1</strain>
        <tissue evidence="10">Whole</tissue>
    </source>
</reference>
<organism evidence="10 11">
    <name type="scientific">Halocaridina rubra</name>
    <name type="common">Hawaiian red shrimp</name>
    <dbReference type="NCBI Taxonomy" id="373956"/>
    <lineage>
        <taxon>Eukaryota</taxon>
        <taxon>Metazoa</taxon>
        <taxon>Ecdysozoa</taxon>
        <taxon>Arthropoda</taxon>
        <taxon>Crustacea</taxon>
        <taxon>Multicrustacea</taxon>
        <taxon>Malacostraca</taxon>
        <taxon>Eumalacostraca</taxon>
        <taxon>Eucarida</taxon>
        <taxon>Decapoda</taxon>
        <taxon>Pleocyemata</taxon>
        <taxon>Caridea</taxon>
        <taxon>Atyoidea</taxon>
        <taxon>Atyidae</taxon>
        <taxon>Halocaridina</taxon>
    </lineage>
</organism>
<dbReference type="InterPro" id="IPR005331">
    <property type="entry name" value="Sulfotransferase"/>
</dbReference>
<comment type="similarity">
    <text evidence="2 9">Belongs to the sulfotransferase 2 family.</text>
</comment>
<evidence type="ECO:0000256" key="4">
    <source>
        <dbReference type="ARBA" id="ARBA00022692"/>
    </source>
</evidence>
<evidence type="ECO:0000256" key="1">
    <source>
        <dbReference type="ARBA" id="ARBA00004323"/>
    </source>
</evidence>
<evidence type="ECO:0000256" key="8">
    <source>
        <dbReference type="ARBA" id="ARBA00023180"/>
    </source>
</evidence>
<keyword evidence="4 9" id="KW-0812">Transmembrane</keyword>
<evidence type="ECO:0000313" key="10">
    <source>
        <dbReference type="EMBL" id="KAK7080695.1"/>
    </source>
</evidence>
<feature type="transmembrane region" description="Helical" evidence="9">
    <location>
        <begin position="12"/>
        <end position="30"/>
    </location>
</feature>
<dbReference type="Proteomes" id="UP001381693">
    <property type="component" value="Unassembled WGS sequence"/>
</dbReference>
<keyword evidence="3 9" id="KW-0808">Transferase</keyword>
<dbReference type="Pfam" id="PF03567">
    <property type="entry name" value="Sulfotransfer_2"/>
    <property type="match status" value="1"/>
</dbReference>
<keyword evidence="5 9" id="KW-1133">Transmembrane helix</keyword>
<sequence length="349" mass="41058">MCPKFRIGMKSVLVTESIILILAVYGGWQISFQAWSKGSEFLYNIQKRKNDYTLWIHTDNNGNTTEKSNKTATLTSSSRSAKIKSHLRRVCSAMNISIPITDYQLINVLVDDTRRVLYCSVPKVASTSWKRIWSRLTGEKMESINEPFFRRELHRRLYFHTLYGPKFSYDRWNMLATYKKFIFVRHPLERIVSAYIDKALMPSDDIFNFPNYFRGKYFDKFGIRLSNETDVSFSDFMKFILSDDVEKPGGLVLHDAHWMSVHKICNPCAIDYDFIGTFEHLAEDTRHVLEWLQAEDVANSLPAPVRPTNATRLVQEYWNQVSRPLKREFLNHYILDYLSFDYEFALREL</sequence>
<name>A0AAN9ACH3_HALRR</name>
<keyword evidence="7 9" id="KW-0472">Membrane</keyword>
<proteinExistence type="inferred from homology"/>
<dbReference type="PANTHER" id="PTHR12137">
    <property type="entry name" value="CARBOHYDRATE SULFOTRANSFERASE"/>
    <property type="match status" value="1"/>
</dbReference>
<keyword evidence="9" id="KW-0119">Carbohydrate metabolism</keyword>
<evidence type="ECO:0000256" key="5">
    <source>
        <dbReference type="ARBA" id="ARBA00022989"/>
    </source>
</evidence>
<gene>
    <name evidence="10" type="primary">CHST13_2</name>
    <name evidence="10" type="ORF">SK128_018777</name>
</gene>
<dbReference type="InterPro" id="IPR027417">
    <property type="entry name" value="P-loop_NTPase"/>
</dbReference>
<evidence type="ECO:0000256" key="3">
    <source>
        <dbReference type="ARBA" id="ARBA00022679"/>
    </source>
</evidence>
<dbReference type="GO" id="GO:0000139">
    <property type="term" value="C:Golgi membrane"/>
    <property type="evidence" value="ECO:0007669"/>
    <property type="project" value="UniProtKB-SubCell"/>
</dbReference>
<keyword evidence="9" id="KW-0735">Signal-anchor</keyword>
<protein>
    <recommendedName>
        <fullName evidence="9">Carbohydrate sulfotransferase</fullName>
        <ecNumber evidence="9">2.8.2.-</ecNumber>
    </recommendedName>
</protein>
<dbReference type="AlphaFoldDB" id="A0AAN9ACH3"/>
<dbReference type="Gene3D" id="3.40.50.300">
    <property type="entry name" value="P-loop containing nucleotide triphosphate hydrolases"/>
    <property type="match status" value="1"/>
</dbReference>
<dbReference type="PANTHER" id="PTHR12137:SF54">
    <property type="entry name" value="CARBOHYDRATE SULFOTRANSFERASE"/>
    <property type="match status" value="1"/>
</dbReference>
<comment type="subcellular location">
    <subcellularLocation>
        <location evidence="1 9">Golgi apparatus membrane</location>
        <topology evidence="1 9">Single-pass type II membrane protein</topology>
    </subcellularLocation>
</comment>
<accession>A0AAN9ACH3</accession>
<dbReference type="GO" id="GO:0016051">
    <property type="term" value="P:carbohydrate biosynthetic process"/>
    <property type="evidence" value="ECO:0007669"/>
    <property type="project" value="InterPro"/>
</dbReference>
<evidence type="ECO:0000313" key="11">
    <source>
        <dbReference type="Proteomes" id="UP001381693"/>
    </source>
</evidence>
<evidence type="ECO:0000256" key="7">
    <source>
        <dbReference type="ARBA" id="ARBA00023136"/>
    </source>
</evidence>
<keyword evidence="6 9" id="KW-0333">Golgi apparatus</keyword>
<dbReference type="GO" id="GO:0008146">
    <property type="term" value="F:sulfotransferase activity"/>
    <property type="evidence" value="ECO:0007669"/>
    <property type="project" value="InterPro"/>
</dbReference>
<evidence type="ECO:0000256" key="9">
    <source>
        <dbReference type="RuleBase" id="RU364020"/>
    </source>
</evidence>
<keyword evidence="11" id="KW-1185">Reference proteome</keyword>
<dbReference type="EC" id="2.8.2.-" evidence="9"/>
<evidence type="ECO:0000256" key="2">
    <source>
        <dbReference type="ARBA" id="ARBA00006339"/>
    </source>
</evidence>
<dbReference type="InterPro" id="IPR018011">
    <property type="entry name" value="Carb_sulfotrans_8-10"/>
</dbReference>
<dbReference type="EMBL" id="JAXCGZ010005820">
    <property type="protein sequence ID" value="KAK7080695.1"/>
    <property type="molecule type" value="Genomic_DNA"/>
</dbReference>
<evidence type="ECO:0000256" key="6">
    <source>
        <dbReference type="ARBA" id="ARBA00023034"/>
    </source>
</evidence>
<keyword evidence="8 9" id="KW-0325">Glycoprotein</keyword>
<comment type="caution">
    <text evidence="10">The sequence shown here is derived from an EMBL/GenBank/DDBJ whole genome shotgun (WGS) entry which is preliminary data.</text>
</comment>